<evidence type="ECO:0000256" key="4">
    <source>
        <dbReference type="ARBA" id="ARBA00023157"/>
    </source>
</evidence>
<evidence type="ECO:0000256" key="5">
    <source>
        <dbReference type="ARBA" id="ARBA00023284"/>
    </source>
</evidence>
<proteinExistence type="inferred from homology"/>
<evidence type="ECO:0000313" key="9">
    <source>
        <dbReference type="Proteomes" id="UP000050996"/>
    </source>
</evidence>
<dbReference type="SUPFAM" id="SSF52833">
    <property type="entry name" value="Thioredoxin-like"/>
    <property type="match status" value="1"/>
</dbReference>
<comment type="caution">
    <text evidence="8">The sequence shown here is derived from an EMBL/GenBank/DDBJ whole genome shotgun (WGS) entry which is preliminary data.</text>
</comment>
<name>A0A0Q3QJY0_9BACI</name>
<accession>A0A0Q3QJY0</accession>
<keyword evidence="2" id="KW-0732">Signal</keyword>
<dbReference type="AlphaFoldDB" id="A0A0Q3QJY0"/>
<protein>
    <submittedName>
        <fullName evidence="8">Dihydroneopterin aldolase</fullName>
    </submittedName>
</protein>
<dbReference type="EMBL" id="LJIX01000006">
    <property type="protein sequence ID" value="KQL18169.1"/>
    <property type="molecule type" value="Genomic_DNA"/>
</dbReference>
<dbReference type="Proteomes" id="UP000050996">
    <property type="component" value="Unassembled WGS sequence"/>
</dbReference>
<keyword evidence="6" id="KW-1133">Transmembrane helix</keyword>
<dbReference type="Gene3D" id="3.40.30.10">
    <property type="entry name" value="Glutaredoxin"/>
    <property type="match status" value="1"/>
</dbReference>
<organism evidence="8 9">
    <name type="scientific">Cytobacillus solani</name>
    <dbReference type="NCBI Taxonomy" id="1637975"/>
    <lineage>
        <taxon>Bacteria</taxon>
        <taxon>Bacillati</taxon>
        <taxon>Bacillota</taxon>
        <taxon>Bacilli</taxon>
        <taxon>Bacillales</taxon>
        <taxon>Bacillaceae</taxon>
        <taxon>Cytobacillus</taxon>
    </lineage>
</organism>
<dbReference type="GO" id="GO:0016491">
    <property type="term" value="F:oxidoreductase activity"/>
    <property type="evidence" value="ECO:0007669"/>
    <property type="project" value="UniProtKB-KW"/>
</dbReference>
<dbReference type="PROSITE" id="PS51352">
    <property type="entry name" value="THIOREDOXIN_2"/>
    <property type="match status" value="1"/>
</dbReference>
<keyword evidence="9" id="KW-1185">Reference proteome</keyword>
<dbReference type="Pfam" id="PF13462">
    <property type="entry name" value="Thioredoxin_4"/>
    <property type="match status" value="1"/>
</dbReference>
<dbReference type="PANTHER" id="PTHR13887:SF14">
    <property type="entry name" value="DISULFIDE BOND FORMATION PROTEIN D"/>
    <property type="match status" value="1"/>
</dbReference>
<evidence type="ECO:0000256" key="2">
    <source>
        <dbReference type="ARBA" id="ARBA00022729"/>
    </source>
</evidence>
<keyword evidence="5" id="KW-0676">Redox-active center</keyword>
<dbReference type="InterPro" id="IPR012336">
    <property type="entry name" value="Thioredoxin-like_fold"/>
</dbReference>
<evidence type="ECO:0000256" key="3">
    <source>
        <dbReference type="ARBA" id="ARBA00023002"/>
    </source>
</evidence>
<comment type="similarity">
    <text evidence="1">Belongs to the thioredoxin family. DsbA subfamily.</text>
</comment>
<dbReference type="PATRIC" id="fig|1637975.4.peg.861"/>
<dbReference type="PANTHER" id="PTHR13887">
    <property type="entry name" value="GLUTATHIONE S-TRANSFERASE KAPPA"/>
    <property type="match status" value="1"/>
</dbReference>
<dbReference type="RefSeq" id="WP_056682812.1">
    <property type="nucleotide sequence ID" value="NZ_CP041305.1"/>
</dbReference>
<dbReference type="InterPro" id="IPR036249">
    <property type="entry name" value="Thioredoxin-like_sf"/>
</dbReference>
<dbReference type="InterPro" id="IPR013766">
    <property type="entry name" value="Thioredoxin_domain"/>
</dbReference>
<feature type="domain" description="Thioredoxin" evidence="7">
    <location>
        <begin position="17"/>
        <end position="224"/>
    </location>
</feature>
<dbReference type="STRING" id="1637975.AN957_05885"/>
<keyword evidence="3" id="KW-0560">Oxidoreductase</keyword>
<evidence type="ECO:0000313" key="8">
    <source>
        <dbReference type="EMBL" id="KQL18169.1"/>
    </source>
</evidence>
<reference evidence="8 9" key="1">
    <citation type="submission" date="2015-09" db="EMBL/GenBank/DDBJ databases">
        <title>Genome sequencing project for genomic taxonomy and phylogenomics of Bacillus-like bacteria.</title>
        <authorList>
            <person name="Liu B."/>
            <person name="Wang J."/>
            <person name="Zhu Y."/>
            <person name="Liu G."/>
            <person name="Chen Q."/>
            <person name="Chen Z."/>
            <person name="Lan J."/>
            <person name="Che J."/>
            <person name="Ge C."/>
            <person name="Shi H."/>
            <person name="Pan Z."/>
            <person name="Liu X."/>
        </authorList>
    </citation>
    <scope>NUCLEOTIDE SEQUENCE [LARGE SCALE GENOMIC DNA]</scope>
    <source>
        <strain evidence="8 9">FJAT-18043</strain>
    </source>
</reference>
<evidence type="ECO:0000256" key="1">
    <source>
        <dbReference type="ARBA" id="ARBA00005791"/>
    </source>
</evidence>
<keyword evidence="6" id="KW-0812">Transmembrane</keyword>
<gene>
    <name evidence="8" type="ORF">AN957_05885</name>
</gene>
<keyword evidence="6" id="KW-0472">Membrane</keyword>
<feature type="transmembrane region" description="Helical" evidence="6">
    <location>
        <begin position="12"/>
        <end position="29"/>
    </location>
</feature>
<sequence length="228" mass="25747">MTNKGNSSFKFVVIITLLIFVALAAFVMLKNKNTETNNDISYDKQPSIEGQPTLGEPDAPVTVVEFGDFKCPACKAWSEQYFPQLMKDYVDKGDVKFSYVNVLFHGEESKLGSLAAEAIYKQSPESFWVFNKELFKAQPNADHDSIWITMDKINEIAGSIPGINLEQLQKDMQDQSVLDEVNKDAKLVEEFKVQLTPSIMVNGTMLEDPFDYEKIKELIDQALKGKDK</sequence>
<evidence type="ECO:0000259" key="7">
    <source>
        <dbReference type="PROSITE" id="PS51352"/>
    </source>
</evidence>
<keyword evidence="4" id="KW-1015">Disulfide bond</keyword>
<evidence type="ECO:0000256" key="6">
    <source>
        <dbReference type="SAM" id="Phobius"/>
    </source>
</evidence>